<dbReference type="EMBL" id="JPVO01000024">
    <property type="protein sequence ID" value="KGR79451.1"/>
    <property type="molecule type" value="Genomic_DNA"/>
</dbReference>
<dbReference type="OrthoDB" id="9976290at2"/>
<feature type="transmembrane region" description="Helical" evidence="1">
    <location>
        <begin position="12"/>
        <end position="32"/>
    </location>
</feature>
<evidence type="ECO:0000256" key="1">
    <source>
        <dbReference type="SAM" id="Phobius"/>
    </source>
</evidence>
<name>A0A0A3I3S1_9BACL</name>
<dbReference type="Proteomes" id="UP000030408">
    <property type="component" value="Unassembled WGS sequence"/>
</dbReference>
<reference evidence="2 3" key="1">
    <citation type="submission" date="2014-02" db="EMBL/GenBank/DDBJ databases">
        <title>Draft genome sequence of Lysinibacillus sinduriensis JCM 15800.</title>
        <authorList>
            <person name="Zhang F."/>
            <person name="Wang G."/>
            <person name="Zhang L."/>
        </authorList>
    </citation>
    <scope>NUCLEOTIDE SEQUENCE [LARGE SCALE GENOMIC DNA]</scope>
    <source>
        <strain evidence="2 3">JCM 15800</strain>
    </source>
</reference>
<comment type="caution">
    <text evidence="2">The sequence shown here is derived from an EMBL/GenBank/DDBJ whole genome shotgun (WGS) entry which is preliminary data.</text>
</comment>
<evidence type="ECO:0000313" key="3">
    <source>
        <dbReference type="Proteomes" id="UP000030408"/>
    </source>
</evidence>
<evidence type="ECO:0000313" key="2">
    <source>
        <dbReference type="EMBL" id="KGR79451.1"/>
    </source>
</evidence>
<proteinExistence type="predicted"/>
<keyword evidence="1" id="KW-0472">Membrane</keyword>
<keyword evidence="1" id="KW-1133">Transmembrane helix</keyword>
<dbReference type="STRING" id="1384057.CD33_00460"/>
<accession>A0A0A3I3S1</accession>
<protein>
    <submittedName>
        <fullName evidence="2">Uncharacterized protein</fullName>
    </submittedName>
</protein>
<sequence length="82" mass="9441">MTHHNEGELKMVIQLLLGIFIAFVCVRFLYVISSNYSPAYVIAISLGFLFLYFPMRNIREFDTFANTVTGMSIVFSFIYLAN</sequence>
<keyword evidence="3" id="KW-1185">Reference proteome</keyword>
<feature type="transmembrane region" description="Helical" evidence="1">
    <location>
        <begin position="38"/>
        <end position="55"/>
    </location>
</feature>
<keyword evidence="1" id="KW-0812">Transmembrane</keyword>
<dbReference type="RefSeq" id="WP_036197082.1">
    <property type="nucleotide sequence ID" value="NZ_AVCY01000032.1"/>
</dbReference>
<dbReference type="AlphaFoldDB" id="A0A0A3I3S1"/>
<gene>
    <name evidence="2" type="ORF">CD33_00460</name>
</gene>
<organism evidence="2 3">
    <name type="scientific">Ureibacillus sinduriensis BLB-1 = JCM 15800</name>
    <dbReference type="NCBI Taxonomy" id="1384057"/>
    <lineage>
        <taxon>Bacteria</taxon>
        <taxon>Bacillati</taxon>
        <taxon>Bacillota</taxon>
        <taxon>Bacilli</taxon>
        <taxon>Bacillales</taxon>
        <taxon>Caryophanaceae</taxon>
        <taxon>Ureibacillus</taxon>
    </lineage>
</organism>
<feature type="transmembrane region" description="Helical" evidence="1">
    <location>
        <begin position="64"/>
        <end position="81"/>
    </location>
</feature>